<name>A0A0R3QHC7_9BILA</name>
<feature type="domain" description="Zona occludens toxin N-terminal" evidence="2">
    <location>
        <begin position="68"/>
        <end position="188"/>
    </location>
</feature>
<evidence type="ECO:0000259" key="2">
    <source>
        <dbReference type="Pfam" id="PF05707"/>
    </source>
</evidence>
<evidence type="ECO:0000313" key="3">
    <source>
        <dbReference type="WBParaSite" id="BTMF_0000579201-mRNA-1"/>
    </source>
</evidence>
<dbReference type="Gene3D" id="3.40.50.300">
    <property type="entry name" value="P-loop containing nucleotide triphosphate hydrolases"/>
    <property type="match status" value="1"/>
</dbReference>
<dbReference type="InterPro" id="IPR027417">
    <property type="entry name" value="P-loop_NTPase"/>
</dbReference>
<evidence type="ECO:0000256" key="1">
    <source>
        <dbReference type="SAM" id="MobiDB-lite"/>
    </source>
</evidence>
<sequence length="373" mass="41695">LPLVPEAYIAIDPAYGDLLEIRYDPAPVRGTWDAERVNPATREGEAFQLFEDGRIEAPGEAAKLFGTVWCYYSDWKHPKTGQGPLFVIDECHVAMPKLGTPKEVVEYYKLHRHFNADVLLCTQRFRSMNQDIAEIMAMVIKVRKADVLGKDDRYIRKVFSGYRGAVIQTSERKYQPEFFCLYRSHTQGNSAMEAGASDVQPLVKRWKRGSWLLWAVVAAFTLWAWWPSSGKPKTSKPAASGRTEVKREPFYPCVEGATYLPETETCVVTSSLASKASAPEKSAPVAKDAEKPAADTGMSEGSEPFKGKRIHLVGRMAMRGRVVYAFSISEGGRRFLDVTSDELKEAGYSFESLGACMGRLRFDTKVYPVVCDA</sequence>
<organism evidence="3">
    <name type="scientific">Brugia timori</name>
    <dbReference type="NCBI Taxonomy" id="42155"/>
    <lineage>
        <taxon>Eukaryota</taxon>
        <taxon>Metazoa</taxon>
        <taxon>Ecdysozoa</taxon>
        <taxon>Nematoda</taxon>
        <taxon>Chromadorea</taxon>
        <taxon>Rhabditida</taxon>
        <taxon>Spirurina</taxon>
        <taxon>Spiruromorpha</taxon>
        <taxon>Filarioidea</taxon>
        <taxon>Onchocercidae</taxon>
        <taxon>Brugia</taxon>
    </lineage>
</organism>
<protein>
    <submittedName>
        <fullName evidence="3">Zot domain-containing protein</fullName>
    </submittedName>
</protein>
<dbReference type="AlphaFoldDB" id="A0A0R3QHC7"/>
<feature type="region of interest" description="Disordered" evidence="1">
    <location>
        <begin position="279"/>
        <end position="303"/>
    </location>
</feature>
<dbReference type="InterPro" id="IPR008900">
    <property type="entry name" value="Zot_N"/>
</dbReference>
<reference evidence="3" key="1">
    <citation type="submission" date="2017-02" db="UniProtKB">
        <authorList>
            <consortium name="WormBaseParasite"/>
        </authorList>
    </citation>
    <scope>IDENTIFICATION</scope>
</reference>
<dbReference type="WBParaSite" id="BTMF_0000579201-mRNA-1">
    <property type="protein sequence ID" value="BTMF_0000579201-mRNA-1"/>
    <property type="gene ID" value="BTMF_0000579201"/>
</dbReference>
<accession>A0A0R3QHC7</accession>
<dbReference type="Pfam" id="PF05707">
    <property type="entry name" value="Zot"/>
    <property type="match status" value="1"/>
</dbReference>
<proteinExistence type="predicted"/>